<dbReference type="AlphaFoldDB" id="A0A813TM81"/>
<dbReference type="GO" id="GO:0016491">
    <property type="term" value="F:oxidoreductase activity"/>
    <property type="evidence" value="ECO:0007669"/>
    <property type="project" value="TreeGrafter"/>
</dbReference>
<dbReference type="EMBL" id="CAJNOU010000023">
    <property type="protein sequence ID" value="CAF0813186.1"/>
    <property type="molecule type" value="Genomic_DNA"/>
</dbReference>
<sequence length="481" mass="56065">MSIDEPSSSSSLSISSTDLTTCIKVLSTFTKNNEYLSIESDEYQSIRPIIHNLYHIGRGLKKNKKQNNHRQIKLIDQKTIRLRRAKKFQQFQLEHTIVPDTIEQIETKNEDNDNHIIQQLTELKFCYIFTNGRIKIGYRIVLKLLRANCFVITTSRFSIDFLNRLNKEQDFEQWKDRIHIYEIDFRYSQLVELFTKMLIEKYDRLDFLINNVCQTIQQSKEFYQDLFNHERLINYSLLSNDQQKILNGNLQFYERLIPFSNRIQQTSSSSSSYPLYLPYTNNSNDSSKQTSLIINNTSFDVNQQSIDFRSTNSCLSHLNDLSTIEINEVLTINTLAPFILNSKLKVLMDNKHPNPESIKFIINVSTMESSFSHSNKTDQHPHTNAAFAALNMMTRTSAIDYLKSNIYMISVDTGLIKDENSSEQVIKSMIDQDFQTPFDEDDAAARVLDPIIDTYKQLSDGKTNINIPYGCFLKDYHICNW</sequence>
<gene>
    <name evidence="1" type="ORF">SEV965_LOCUS1228</name>
</gene>
<reference evidence="1" key="1">
    <citation type="submission" date="2021-02" db="EMBL/GenBank/DDBJ databases">
        <authorList>
            <person name="Nowell W R."/>
        </authorList>
    </citation>
    <scope>NUCLEOTIDE SEQUENCE</scope>
</reference>
<protein>
    <submittedName>
        <fullName evidence="1">Uncharacterized protein</fullName>
    </submittedName>
</protein>
<evidence type="ECO:0000313" key="2">
    <source>
        <dbReference type="Proteomes" id="UP000663889"/>
    </source>
</evidence>
<accession>A0A813TM81</accession>
<dbReference type="GO" id="GO:0005737">
    <property type="term" value="C:cytoplasm"/>
    <property type="evidence" value="ECO:0007669"/>
    <property type="project" value="TreeGrafter"/>
</dbReference>
<organism evidence="1 2">
    <name type="scientific">Rotaria sordida</name>
    <dbReference type="NCBI Taxonomy" id="392033"/>
    <lineage>
        <taxon>Eukaryota</taxon>
        <taxon>Metazoa</taxon>
        <taxon>Spiralia</taxon>
        <taxon>Gnathifera</taxon>
        <taxon>Rotifera</taxon>
        <taxon>Eurotatoria</taxon>
        <taxon>Bdelloidea</taxon>
        <taxon>Philodinida</taxon>
        <taxon>Philodinidae</taxon>
        <taxon>Rotaria</taxon>
    </lineage>
</organism>
<comment type="caution">
    <text evidence="1">The sequence shown here is derived from an EMBL/GenBank/DDBJ whole genome shotgun (WGS) entry which is preliminary data.</text>
</comment>
<dbReference type="PANTHER" id="PTHR43544:SF2">
    <property type="entry name" value="OXIDOREDUCTASE"/>
    <property type="match status" value="1"/>
</dbReference>
<dbReference type="PANTHER" id="PTHR43544">
    <property type="entry name" value="SHORT-CHAIN DEHYDROGENASE/REDUCTASE"/>
    <property type="match status" value="1"/>
</dbReference>
<dbReference type="InterPro" id="IPR051468">
    <property type="entry name" value="Fungal_SecMetab_SDRs"/>
</dbReference>
<dbReference type="Gene3D" id="3.40.50.720">
    <property type="entry name" value="NAD(P)-binding Rossmann-like Domain"/>
    <property type="match status" value="2"/>
</dbReference>
<evidence type="ECO:0000313" key="1">
    <source>
        <dbReference type="EMBL" id="CAF0813186.1"/>
    </source>
</evidence>
<proteinExistence type="predicted"/>
<dbReference type="Proteomes" id="UP000663889">
    <property type="component" value="Unassembled WGS sequence"/>
</dbReference>
<dbReference type="SUPFAM" id="SSF51735">
    <property type="entry name" value="NAD(P)-binding Rossmann-fold domains"/>
    <property type="match status" value="1"/>
</dbReference>
<dbReference type="InterPro" id="IPR036291">
    <property type="entry name" value="NAD(P)-bd_dom_sf"/>
</dbReference>
<name>A0A813TM81_9BILA</name>